<organism evidence="6 7">
    <name type="scientific">Porphyromonas miyakawae</name>
    <dbReference type="NCBI Taxonomy" id="3137470"/>
    <lineage>
        <taxon>Bacteria</taxon>
        <taxon>Pseudomonadati</taxon>
        <taxon>Bacteroidota</taxon>
        <taxon>Bacteroidia</taxon>
        <taxon>Bacteroidales</taxon>
        <taxon>Porphyromonadaceae</taxon>
        <taxon>Porphyromonas</taxon>
    </lineage>
</organism>
<dbReference type="CDD" id="cd00845">
    <property type="entry name" value="MPP_UshA_N_like"/>
    <property type="match status" value="1"/>
</dbReference>
<dbReference type="InterPro" id="IPR004843">
    <property type="entry name" value="Calcineurin-like_PHP"/>
</dbReference>
<feature type="domain" description="Calcineurin-like phosphoesterase" evidence="4">
    <location>
        <begin position="4"/>
        <end position="190"/>
    </location>
</feature>
<keyword evidence="3" id="KW-0547">Nucleotide-binding</keyword>
<name>A0ABQ0E1X8_9PORP</name>
<evidence type="ECO:0000313" key="7">
    <source>
        <dbReference type="Proteomes" id="UP001628220"/>
    </source>
</evidence>
<evidence type="ECO:0000259" key="5">
    <source>
        <dbReference type="Pfam" id="PF02872"/>
    </source>
</evidence>
<reference evidence="6 7" key="1">
    <citation type="journal article" date="2025" name="Int. J. Syst. Evol. Microbiol.">
        <title>Desulfovibrio falkowii sp. nov., Porphyromonas miyakawae sp. nov., Mediterraneibacter flintii sp. nov. and Owariibacterium komagatae gen. nov., sp. nov., isolated from human faeces.</title>
        <authorList>
            <person name="Hamaguchi T."/>
            <person name="Ohara M."/>
            <person name="Hisatomi A."/>
            <person name="Sekiguchi K."/>
            <person name="Takeda J.I."/>
            <person name="Ueyama J."/>
            <person name="Ito M."/>
            <person name="Nishiwaki H."/>
            <person name="Ogi T."/>
            <person name="Hirayama M."/>
            <person name="Ohkuma M."/>
            <person name="Sakamoto M."/>
            <person name="Ohno K."/>
        </authorList>
    </citation>
    <scope>NUCLEOTIDE SEQUENCE [LARGE SCALE GENOMIC DNA]</scope>
    <source>
        <strain evidence="6 7">13CB11C</strain>
    </source>
</reference>
<evidence type="ECO:0000259" key="4">
    <source>
        <dbReference type="Pfam" id="PF00149"/>
    </source>
</evidence>
<gene>
    <name evidence="6" type="ORF">Tsumi_07710</name>
</gene>
<dbReference type="InterPro" id="IPR006179">
    <property type="entry name" value="5_nucleotidase/apyrase"/>
</dbReference>
<sequence length="444" mass="50031">MQRFPRFAYIVDSLRTIYPDLLLFSAGDLQSGNPINDQYKPKGYPIIALMNALGFNLSAVGNHEFDVGPERFAEITKEATFPFLSANIFPSKEWKGHIKPYTILTLSNGIKVAVFGGVEIGSGGIPSTHPARVKDFSFRPMREMVEQFRPLKDSANLVVMLTHLGVEEDKYIASLNPWIDLIVGGHSHTYINGKLEVNGVAITQSQNKLKHCALTLVTLDERGKPIDIKIHSFEIDQAHGQESAIYRLAVDLFGNNPIFQEKLSQAEDHFTNPTELGYLMCDAMREEAQADFAFHNHGGVRSSNLLKGPISVLDVYTMDPFGNELMKVELSVEEIKSFLRYCWIREGEKPMLCSGVKIAYTISKDRKLTSIELYTPDGKLLDNNRRYKVAYNSYIDASYPFDHVQPASSVGCTSADALIHYLRRQKSVPSYRGQIRYRVSMEME</sequence>
<proteinExistence type="inferred from homology"/>
<evidence type="ECO:0000313" key="6">
    <source>
        <dbReference type="EMBL" id="GAB1251667.1"/>
    </source>
</evidence>
<evidence type="ECO:0000256" key="2">
    <source>
        <dbReference type="ARBA" id="ARBA00022729"/>
    </source>
</evidence>
<dbReference type="InterPro" id="IPR008334">
    <property type="entry name" value="5'-Nucleotdase_C"/>
</dbReference>
<feature type="domain" description="5'-Nucleotidase C-terminal" evidence="5">
    <location>
        <begin position="270"/>
        <end position="395"/>
    </location>
</feature>
<keyword evidence="7" id="KW-1185">Reference proteome</keyword>
<dbReference type="InterPro" id="IPR029052">
    <property type="entry name" value="Metallo-depent_PP-like"/>
</dbReference>
<dbReference type="InterPro" id="IPR006146">
    <property type="entry name" value="5'-Nucleotdase_CS"/>
</dbReference>
<evidence type="ECO:0000256" key="3">
    <source>
        <dbReference type="RuleBase" id="RU362119"/>
    </source>
</evidence>
<dbReference type="Gene3D" id="3.90.780.10">
    <property type="entry name" value="5'-Nucleotidase, C-terminal domain"/>
    <property type="match status" value="1"/>
</dbReference>
<comment type="caution">
    <text evidence="6">The sequence shown here is derived from an EMBL/GenBank/DDBJ whole genome shotgun (WGS) entry which is preliminary data.</text>
</comment>
<keyword evidence="3" id="KW-0378">Hydrolase</keyword>
<protein>
    <submittedName>
        <fullName evidence="6">5'-nucleotidase C-terminal domain-containing protein</fullName>
    </submittedName>
</protein>
<keyword evidence="2" id="KW-0732">Signal</keyword>
<dbReference type="Proteomes" id="UP001628220">
    <property type="component" value="Unassembled WGS sequence"/>
</dbReference>
<comment type="similarity">
    <text evidence="1 3">Belongs to the 5'-nucleotidase family.</text>
</comment>
<dbReference type="EMBL" id="BAAFSF010000001">
    <property type="protein sequence ID" value="GAB1251667.1"/>
    <property type="molecule type" value="Genomic_DNA"/>
</dbReference>
<dbReference type="PANTHER" id="PTHR11575:SF24">
    <property type="entry name" value="5'-NUCLEOTIDASE"/>
    <property type="match status" value="1"/>
</dbReference>
<dbReference type="Pfam" id="PF02872">
    <property type="entry name" value="5_nucleotid_C"/>
    <property type="match status" value="1"/>
</dbReference>
<accession>A0ABQ0E1X8</accession>
<evidence type="ECO:0000256" key="1">
    <source>
        <dbReference type="ARBA" id="ARBA00006654"/>
    </source>
</evidence>
<dbReference type="Gene3D" id="3.60.21.10">
    <property type="match status" value="1"/>
</dbReference>
<dbReference type="PROSITE" id="PS00786">
    <property type="entry name" value="5_NUCLEOTIDASE_2"/>
    <property type="match status" value="1"/>
</dbReference>
<dbReference type="SUPFAM" id="SSF56300">
    <property type="entry name" value="Metallo-dependent phosphatases"/>
    <property type="match status" value="1"/>
</dbReference>
<dbReference type="PRINTS" id="PR01607">
    <property type="entry name" value="APYRASEFAMLY"/>
</dbReference>
<dbReference type="InterPro" id="IPR036907">
    <property type="entry name" value="5'-Nucleotdase_C_sf"/>
</dbReference>
<dbReference type="PANTHER" id="PTHR11575">
    <property type="entry name" value="5'-NUCLEOTIDASE-RELATED"/>
    <property type="match status" value="1"/>
</dbReference>
<dbReference type="Pfam" id="PF00149">
    <property type="entry name" value="Metallophos"/>
    <property type="match status" value="1"/>
</dbReference>
<dbReference type="SUPFAM" id="SSF55816">
    <property type="entry name" value="5'-nucleotidase (syn. UDP-sugar hydrolase), C-terminal domain"/>
    <property type="match status" value="1"/>
</dbReference>